<dbReference type="RefSeq" id="WP_382384828.1">
    <property type="nucleotide sequence ID" value="NZ_JBHMEZ010000032.1"/>
</dbReference>
<dbReference type="InterPro" id="IPR000595">
    <property type="entry name" value="cNMP-bd_dom"/>
</dbReference>
<dbReference type="InterPro" id="IPR018490">
    <property type="entry name" value="cNMP-bd_dom_sf"/>
</dbReference>
<evidence type="ECO:0000313" key="2">
    <source>
        <dbReference type="EMBL" id="MFB9054922.1"/>
    </source>
</evidence>
<dbReference type="Pfam" id="PF00027">
    <property type="entry name" value="cNMP_binding"/>
    <property type="match status" value="1"/>
</dbReference>
<dbReference type="Gene3D" id="2.60.120.10">
    <property type="entry name" value="Jelly Rolls"/>
    <property type="match status" value="1"/>
</dbReference>
<dbReference type="EMBL" id="JBHMEZ010000032">
    <property type="protein sequence ID" value="MFB9054922.1"/>
    <property type="molecule type" value="Genomic_DNA"/>
</dbReference>
<comment type="caution">
    <text evidence="2">The sequence shown here is derived from an EMBL/GenBank/DDBJ whole genome shotgun (WGS) entry which is preliminary data.</text>
</comment>
<dbReference type="SUPFAM" id="SSF51206">
    <property type="entry name" value="cAMP-binding domain-like"/>
    <property type="match status" value="1"/>
</dbReference>
<reference evidence="2 3" key="1">
    <citation type="submission" date="2024-09" db="EMBL/GenBank/DDBJ databases">
        <authorList>
            <person name="Sun Q."/>
            <person name="Mori K."/>
        </authorList>
    </citation>
    <scope>NUCLEOTIDE SEQUENCE [LARGE SCALE GENOMIC DNA]</scope>
    <source>
        <strain evidence="2 3">CECT 8286</strain>
    </source>
</reference>
<keyword evidence="3" id="KW-1185">Reference proteome</keyword>
<evidence type="ECO:0000313" key="3">
    <source>
        <dbReference type="Proteomes" id="UP001589605"/>
    </source>
</evidence>
<proteinExistence type="predicted"/>
<gene>
    <name evidence="2" type="ORF">ACFFVB_17700</name>
</gene>
<organism evidence="2 3">
    <name type="scientific">Formosa undariae</name>
    <dbReference type="NCBI Taxonomy" id="1325436"/>
    <lineage>
        <taxon>Bacteria</taxon>
        <taxon>Pseudomonadati</taxon>
        <taxon>Bacteroidota</taxon>
        <taxon>Flavobacteriia</taxon>
        <taxon>Flavobacteriales</taxon>
        <taxon>Flavobacteriaceae</taxon>
        <taxon>Formosa</taxon>
    </lineage>
</organism>
<name>A0ABV5F647_9FLAO</name>
<accession>A0ABV5F647</accession>
<feature type="domain" description="Cyclic nucleotide-binding" evidence="1">
    <location>
        <begin position="12"/>
        <end position="89"/>
    </location>
</feature>
<sequence>MINKPNAKSKPCKKGQILPFSGDEQAKFFHVKSGLLRRYTIGEKGKEHIFNFAPEGKYISDVESRQNNIPTSLFINTIQDSEISVVPLEKECRY</sequence>
<evidence type="ECO:0000259" key="1">
    <source>
        <dbReference type="Pfam" id="PF00027"/>
    </source>
</evidence>
<dbReference type="Proteomes" id="UP001589605">
    <property type="component" value="Unassembled WGS sequence"/>
</dbReference>
<protein>
    <submittedName>
        <fullName evidence="2">Crp/Fnr family transcriptional regulator</fullName>
    </submittedName>
</protein>
<dbReference type="InterPro" id="IPR014710">
    <property type="entry name" value="RmlC-like_jellyroll"/>
</dbReference>